<evidence type="ECO:0000313" key="1">
    <source>
        <dbReference type="EMBL" id="CAF2107101.1"/>
    </source>
</evidence>
<organism evidence="1">
    <name type="scientific">Brassica napus</name>
    <name type="common">Rape</name>
    <dbReference type="NCBI Taxonomy" id="3708"/>
    <lineage>
        <taxon>Eukaryota</taxon>
        <taxon>Viridiplantae</taxon>
        <taxon>Streptophyta</taxon>
        <taxon>Embryophyta</taxon>
        <taxon>Tracheophyta</taxon>
        <taxon>Spermatophyta</taxon>
        <taxon>Magnoliopsida</taxon>
        <taxon>eudicotyledons</taxon>
        <taxon>Gunneridae</taxon>
        <taxon>Pentapetalae</taxon>
        <taxon>rosids</taxon>
        <taxon>malvids</taxon>
        <taxon>Brassicales</taxon>
        <taxon>Brassicaceae</taxon>
        <taxon>Brassiceae</taxon>
        <taxon>Brassica</taxon>
    </lineage>
</organism>
<protein>
    <submittedName>
        <fullName evidence="1">(rape) hypothetical protein</fullName>
    </submittedName>
</protein>
<dbReference type="AlphaFoldDB" id="A0A816UBD6"/>
<dbReference type="Proteomes" id="UP001295469">
    <property type="component" value="Chromosome C08"/>
</dbReference>
<name>A0A816UBD6_BRANA</name>
<gene>
    <name evidence="1" type="ORF">DARMORV10_C08P09320.1</name>
</gene>
<proteinExistence type="predicted"/>
<reference evidence="1" key="1">
    <citation type="submission" date="2021-01" db="EMBL/GenBank/DDBJ databases">
        <authorList>
            <consortium name="Genoscope - CEA"/>
            <person name="William W."/>
        </authorList>
    </citation>
    <scope>NUCLEOTIDE SEQUENCE</scope>
</reference>
<sequence length="108" mass="12468">MTTVIHAHHNILTNVHVKMMMSVHEWNIKAKLCVVFGPKDVAKYQFICRGPFTIGDRTFFADGVTEEQHMAAINDIIRDDEIRCSQRVFSEIFNKEKMMACLSNFFGD</sequence>
<accession>A0A816UBD6</accession>
<dbReference type="EMBL" id="HG994372">
    <property type="protein sequence ID" value="CAF2107101.1"/>
    <property type="molecule type" value="Genomic_DNA"/>
</dbReference>